<dbReference type="Pfam" id="PF00743">
    <property type="entry name" value="FMO-like"/>
    <property type="match status" value="1"/>
</dbReference>
<dbReference type="SUPFAM" id="SSF51905">
    <property type="entry name" value="FAD/NAD(P)-binding domain"/>
    <property type="match status" value="1"/>
</dbReference>
<dbReference type="InterPro" id="IPR020946">
    <property type="entry name" value="Flavin_mOase-like"/>
</dbReference>
<evidence type="ECO:0000256" key="1">
    <source>
        <dbReference type="ARBA" id="ARBA00009183"/>
    </source>
</evidence>
<dbReference type="PANTHER" id="PTHR23023">
    <property type="entry name" value="DIMETHYLANILINE MONOOXYGENASE"/>
    <property type="match status" value="1"/>
</dbReference>
<proteinExistence type="inferred from homology"/>
<reference evidence="6" key="1">
    <citation type="journal article" date="2021" name="Nat. Commun.">
        <title>Genetic determinants of endophytism in the Arabidopsis root mycobiome.</title>
        <authorList>
            <person name="Mesny F."/>
            <person name="Miyauchi S."/>
            <person name="Thiergart T."/>
            <person name="Pickel B."/>
            <person name="Atanasova L."/>
            <person name="Karlsson M."/>
            <person name="Huettel B."/>
            <person name="Barry K.W."/>
            <person name="Haridas S."/>
            <person name="Chen C."/>
            <person name="Bauer D."/>
            <person name="Andreopoulos W."/>
            <person name="Pangilinan J."/>
            <person name="LaButti K."/>
            <person name="Riley R."/>
            <person name="Lipzen A."/>
            <person name="Clum A."/>
            <person name="Drula E."/>
            <person name="Henrissat B."/>
            <person name="Kohler A."/>
            <person name="Grigoriev I.V."/>
            <person name="Martin F.M."/>
            <person name="Hacquard S."/>
        </authorList>
    </citation>
    <scope>NUCLEOTIDE SEQUENCE</scope>
    <source>
        <strain evidence="6">MPI-CAGE-CH-0243</strain>
    </source>
</reference>
<dbReference type="InterPro" id="IPR036291">
    <property type="entry name" value="NAD(P)-bd_dom_sf"/>
</dbReference>
<protein>
    <recommendedName>
        <fullName evidence="8">FAD/NAD(P)-binding domain-containing protein</fullName>
    </recommendedName>
</protein>
<dbReference type="PRINTS" id="PR00368">
    <property type="entry name" value="FADPNR"/>
</dbReference>
<evidence type="ECO:0000256" key="2">
    <source>
        <dbReference type="ARBA" id="ARBA00022630"/>
    </source>
</evidence>
<dbReference type="InterPro" id="IPR050346">
    <property type="entry name" value="FMO-like"/>
</dbReference>
<evidence type="ECO:0000313" key="7">
    <source>
        <dbReference type="Proteomes" id="UP000700596"/>
    </source>
</evidence>
<comment type="caution">
    <text evidence="6">The sequence shown here is derived from an EMBL/GenBank/DDBJ whole genome shotgun (WGS) entry which is preliminary data.</text>
</comment>
<keyword evidence="3" id="KW-0274">FAD</keyword>
<evidence type="ECO:0000256" key="3">
    <source>
        <dbReference type="ARBA" id="ARBA00022827"/>
    </source>
</evidence>
<dbReference type="PRINTS" id="PR00469">
    <property type="entry name" value="PNDRDTASEII"/>
</dbReference>
<accession>A0A9P9DAH4</accession>
<dbReference type="OrthoDB" id="66881at2759"/>
<dbReference type="AlphaFoldDB" id="A0A9P9DAH4"/>
<evidence type="ECO:0000313" key="6">
    <source>
        <dbReference type="EMBL" id="KAH7115286.1"/>
    </source>
</evidence>
<dbReference type="GO" id="GO:0050660">
    <property type="term" value="F:flavin adenine dinucleotide binding"/>
    <property type="evidence" value="ECO:0007669"/>
    <property type="project" value="InterPro"/>
</dbReference>
<keyword evidence="5" id="KW-0812">Transmembrane</keyword>
<evidence type="ECO:0000256" key="5">
    <source>
        <dbReference type="SAM" id="Phobius"/>
    </source>
</evidence>
<feature type="transmembrane region" description="Helical" evidence="5">
    <location>
        <begin position="449"/>
        <end position="468"/>
    </location>
</feature>
<sequence>MGLLQFLQHLVTNPLFYLYNLLQWFLDKLLSPTPPPPHAVLKRPKIAIIGAGLTGVSAASHCVGHGFDCRLFEAGSKENLGGIWSKVNNTSGLQIHSIMYRFHPSIRWSHGYPDRKQIVSQIRDLWERYGLESKTIFNTRVEQVYKDPHGRWIINDTSNGRFDGVIAAVGTCGDPKMPTLPGQDHFKGEIHHSSQLDGVSAKGKKVAVIGGGASAVEALEFVAAEEAEHTNILARSEKWIIPRNPLLNGLLALNIFGSETIFSWIPENILRIFFYRDLYDISPPKDSGKGIFTETPMVNDDVLDLVRSGKASWLRGDILGYDESGTGLRFKKRSQGVPKNGPGKEMLVDADMVIMATGYERPSLGFLPDEVFDEPYEPPNWYLQVFPPEHPDICANNCTYINAIGTVGNYHIGIYTRFLLMYLVDPLTRPRTWWMKKWIDMTRFIKSRAPGGAFTFFTYSELIFWFVFTITINPFRWKWAAFVLFGIGKDLPLSVVEREDEVRNGIGMKNAGSHQEEGQWISSGK</sequence>
<keyword evidence="5" id="KW-1133">Transmembrane helix</keyword>
<dbReference type="EMBL" id="JAGMWT010000016">
    <property type="protein sequence ID" value="KAH7115286.1"/>
    <property type="molecule type" value="Genomic_DNA"/>
</dbReference>
<gene>
    <name evidence="6" type="ORF">B0J11DRAFT_128965</name>
</gene>
<dbReference type="SUPFAM" id="SSF51735">
    <property type="entry name" value="NAD(P)-binding Rossmann-fold domains"/>
    <property type="match status" value="1"/>
</dbReference>
<dbReference type="Gene3D" id="3.50.50.60">
    <property type="entry name" value="FAD/NAD(P)-binding domain"/>
    <property type="match status" value="1"/>
</dbReference>
<dbReference type="GO" id="GO:0050661">
    <property type="term" value="F:NADP binding"/>
    <property type="evidence" value="ECO:0007669"/>
    <property type="project" value="InterPro"/>
</dbReference>
<evidence type="ECO:0000256" key="4">
    <source>
        <dbReference type="ARBA" id="ARBA00023002"/>
    </source>
</evidence>
<organism evidence="6 7">
    <name type="scientific">Dendryphion nanum</name>
    <dbReference type="NCBI Taxonomy" id="256645"/>
    <lineage>
        <taxon>Eukaryota</taxon>
        <taxon>Fungi</taxon>
        <taxon>Dikarya</taxon>
        <taxon>Ascomycota</taxon>
        <taxon>Pezizomycotina</taxon>
        <taxon>Dothideomycetes</taxon>
        <taxon>Pleosporomycetidae</taxon>
        <taxon>Pleosporales</taxon>
        <taxon>Torulaceae</taxon>
        <taxon>Dendryphion</taxon>
    </lineage>
</organism>
<name>A0A9P9DAH4_9PLEO</name>
<comment type="similarity">
    <text evidence="1">Belongs to the FMO family.</text>
</comment>
<keyword evidence="7" id="KW-1185">Reference proteome</keyword>
<keyword evidence="5" id="KW-0472">Membrane</keyword>
<dbReference type="Proteomes" id="UP000700596">
    <property type="component" value="Unassembled WGS sequence"/>
</dbReference>
<dbReference type="GO" id="GO:0004499">
    <property type="term" value="F:N,N-dimethylaniline monooxygenase activity"/>
    <property type="evidence" value="ECO:0007669"/>
    <property type="project" value="InterPro"/>
</dbReference>
<evidence type="ECO:0008006" key="8">
    <source>
        <dbReference type="Google" id="ProtNLM"/>
    </source>
</evidence>
<keyword evidence="2" id="KW-0285">Flavoprotein</keyword>
<keyword evidence="4" id="KW-0560">Oxidoreductase</keyword>
<dbReference type="InterPro" id="IPR036188">
    <property type="entry name" value="FAD/NAD-bd_sf"/>
</dbReference>